<protein>
    <recommendedName>
        <fullName evidence="13">Cytochrome b561 bacterial/Ni-hydrogenase domain-containing protein</fullName>
    </recommendedName>
</protein>
<keyword evidence="9" id="KW-0408">Iron</keyword>
<evidence type="ECO:0000313" key="14">
    <source>
        <dbReference type="EMBL" id="SVB74464.1"/>
    </source>
</evidence>
<keyword evidence="5 12" id="KW-0812">Transmembrane</keyword>
<keyword evidence="7" id="KW-0249">Electron transport</keyword>
<evidence type="ECO:0000259" key="13">
    <source>
        <dbReference type="Pfam" id="PF01292"/>
    </source>
</evidence>
<feature type="transmembrane region" description="Helical" evidence="12">
    <location>
        <begin position="20"/>
        <end position="42"/>
    </location>
</feature>
<dbReference type="GO" id="GO:0020037">
    <property type="term" value="F:heme binding"/>
    <property type="evidence" value="ECO:0007669"/>
    <property type="project" value="TreeGrafter"/>
</dbReference>
<keyword evidence="10 12" id="KW-0472">Membrane</keyword>
<feature type="non-terminal residue" evidence="14">
    <location>
        <position position="66"/>
    </location>
</feature>
<dbReference type="SUPFAM" id="SSF81342">
    <property type="entry name" value="Transmembrane di-heme cytochromes"/>
    <property type="match status" value="1"/>
</dbReference>
<organism evidence="14">
    <name type="scientific">marine metagenome</name>
    <dbReference type="NCBI Taxonomy" id="408172"/>
    <lineage>
        <taxon>unclassified sequences</taxon>
        <taxon>metagenomes</taxon>
        <taxon>ecological metagenomes</taxon>
    </lineage>
</organism>
<gene>
    <name evidence="14" type="ORF">METZ01_LOCUS227318</name>
</gene>
<evidence type="ECO:0000256" key="4">
    <source>
        <dbReference type="ARBA" id="ARBA00022617"/>
    </source>
</evidence>
<evidence type="ECO:0000256" key="6">
    <source>
        <dbReference type="ARBA" id="ARBA00022723"/>
    </source>
</evidence>
<keyword evidence="4" id="KW-0349">Heme</keyword>
<dbReference type="EMBL" id="UINC01055506">
    <property type="protein sequence ID" value="SVB74464.1"/>
    <property type="molecule type" value="Genomic_DNA"/>
</dbReference>
<evidence type="ECO:0000256" key="1">
    <source>
        <dbReference type="ARBA" id="ARBA00004651"/>
    </source>
</evidence>
<evidence type="ECO:0000256" key="3">
    <source>
        <dbReference type="ARBA" id="ARBA00022475"/>
    </source>
</evidence>
<dbReference type="GO" id="GO:0046872">
    <property type="term" value="F:metal ion binding"/>
    <property type="evidence" value="ECO:0007669"/>
    <property type="project" value="UniProtKB-KW"/>
</dbReference>
<dbReference type="GO" id="GO:0005886">
    <property type="term" value="C:plasma membrane"/>
    <property type="evidence" value="ECO:0007669"/>
    <property type="project" value="UniProtKB-SubCell"/>
</dbReference>
<dbReference type="InterPro" id="IPR016174">
    <property type="entry name" value="Di-haem_cyt_TM"/>
</dbReference>
<evidence type="ECO:0000256" key="5">
    <source>
        <dbReference type="ARBA" id="ARBA00022692"/>
    </source>
</evidence>
<comment type="subcellular location">
    <subcellularLocation>
        <location evidence="1">Cell membrane</location>
        <topology evidence="1">Multi-pass membrane protein</topology>
    </subcellularLocation>
</comment>
<dbReference type="AlphaFoldDB" id="A0A382GIB9"/>
<evidence type="ECO:0000256" key="9">
    <source>
        <dbReference type="ARBA" id="ARBA00023004"/>
    </source>
</evidence>
<dbReference type="Pfam" id="PF01292">
    <property type="entry name" value="Ni_hydr_CYTB"/>
    <property type="match status" value="1"/>
</dbReference>
<evidence type="ECO:0000256" key="8">
    <source>
        <dbReference type="ARBA" id="ARBA00022989"/>
    </source>
</evidence>
<name>A0A382GIB9_9ZZZZ</name>
<accession>A0A382GIB9</accession>
<comment type="similarity">
    <text evidence="11">Belongs to the cytochrome b561 family.</text>
</comment>
<proteinExistence type="inferred from homology"/>
<evidence type="ECO:0000256" key="2">
    <source>
        <dbReference type="ARBA" id="ARBA00022448"/>
    </source>
</evidence>
<dbReference type="GO" id="GO:0009055">
    <property type="term" value="F:electron transfer activity"/>
    <property type="evidence" value="ECO:0007669"/>
    <property type="project" value="InterPro"/>
</dbReference>
<dbReference type="InterPro" id="IPR052168">
    <property type="entry name" value="Cytochrome_b561_oxidase"/>
</dbReference>
<keyword evidence="3" id="KW-1003">Cell membrane</keyword>
<keyword evidence="8 12" id="KW-1133">Transmembrane helix</keyword>
<evidence type="ECO:0000256" key="12">
    <source>
        <dbReference type="SAM" id="Phobius"/>
    </source>
</evidence>
<evidence type="ECO:0000256" key="7">
    <source>
        <dbReference type="ARBA" id="ARBA00022982"/>
    </source>
</evidence>
<sequence length="66" mass="7406">MFILGIYMVDLPKGSDERSWFFALHKSMGLTLALLVLLRLFWKLISESPALPDDVTPIQKIAAVST</sequence>
<evidence type="ECO:0000256" key="11">
    <source>
        <dbReference type="ARBA" id="ARBA00037975"/>
    </source>
</evidence>
<reference evidence="14" key="1">
    <citation type="submission" date="2018-05" db="EMBL/GenBank/DDBJ databases">
        <authorList>
            <person name="Lanie J.A."/>
            <person name="Ng W.-L."/>
            <person name="Kazmierczak K.M."/>
            <person name="Andrzejewski T.M."/>
            <person name="Davidsen T.M."/>
            <person name="Wayne K.J."/>
            <person name="Tettelin H."/>
            <person name="Glass J.I."/>
            <person name="Rusch D."/>
            <person name="Podicherti R."/>
            <person name="Tsui H.-C.T."/>
            <person name="Winkler M.E."/>
        </authorList>
    </citation>
    <scope>NUCLEOTIDE SEQUENCE</scope>
</reference>
<dbReference type="PANTHER" id="PTHR30529:SF1">
    <property type="entry name" value="CYTOCHROME B561 HOMOLOG 2"/>
    <property type="match status" value="1"/>
</dbReference>
<dbReference type="GO" id="GO:0022904">
    <property type="term" value="P:respiratory electron transport chain"/>
    <property type="evidence" value="ECO:0007669"/>
    <property type="project" value="InterPro"/>
</dbReference>
<dbReference type="InterPro" id="IPR011577">
    <property type="entry name" value="Cyt_b561_bac/Ni-Hgenase"/>
</dbReference>
<keyword evidence="2" id="KW-0813">Transport</keyword>
<keyword evidence="6" id="KW-0479">Metal-binding</keyword>
<dbReference type="PANTHER" id="PTHR30529">
    <property type="entry name" value="CYTOCHROME B561"/>
    <property type="match status" value="1"/>
</dbReference>
<evidence type="ECO:0000256" key="10">
    <source>
        <dbReference type="ARBA" id="ARBA00023136"/>
    </source>
</evidence>
<feature type="domain" description="Cytochrome b561 bacterial/Ni-hydrogenase" evidence="13">
    <location>
        <begin position="1"/>
        <end position="47"/>
    </location>
</feature>